<dbReference type="Pfam" id="PF13711">
    <property type="entry name" value="DUF4160"/>
    <property type="match status" value="1"/>
</dbReference>
<dbReference type="AlphaFoldDB" id="A0A6N8JSY4"/>
<dbReference type="RefSeq" id="WP_028026907.1">
    <property type="nucleotide sequence ID" value="NZ_JANJZH010000019.1"/>
</dbReference>
<keyword evidence="2" id="KW-1185">Reference proteome</keyword>
<dbReference type="EMBL" id="WSRR01000042">
    <property type="protein sequence ID" value="MVX61970.1"/>
    <property type="molecule type" value="Genomic_DNA"/>
</dbReference>
<dbReference type="OrthoDB" id="122670at2"/>
<proteinExistence type="predicted"/>
<organism evidence="1 2">
    <name type="scientific">Adlercreutzia mucosicola</name>
    <dbReference type="NCBI Taxonomy" id="580026"/>
    <lineage>
        <taxon>Bacteria</taxon>
        <taxon>Bacillati</taxon>
        <taxon>Actinomycetota</taxon>
        <taxon>Coriobacteriia</taxon>
        <taxon>Eggerthellales</taxon>
        <taxon>Eggerthellaceae</taxon>
        <taxon>Adlercreutzia</taxon>
    </lineage>
</organism>
<comment type="caution">
    <text evidence="1">The sequence shown here is derived from an EMBL/GenBank/DDBJ whole genome shotgun (WGS) entry which is preliminary data.</text>
</comment>
<gene>
    <name evidence="1" type="ORF">GKZ27_11005</name>
</gene>
<evidence type="ECO:0000313" key="1">
    <source>
        <dbReference type="EMBL" id="MVX61970.1"/>
    </source>
</evidence>
<dbReference type="InterPro" id="IPR025427">
    <property type="entry name" value="DUF4160"/>
</dbReference>
<dbReference type="Proteomes" id="UP000463388">
    <property type="component" value="Unassembled WGS sequence"/>
</dbReference>
<sequence>MPELSRFKGIVIKMYYDDVSQHYKPHVHVFYGDEEAVVGLDGEVLSGKLPLRQYRMVSGWLALHEAEAYRAWNLAVAKKPFEKIEPLA</sequence>
<accession>A0A6N8JSY4</accession>
<protein>
    <submittedName>
        <fullName evidence="1">DUF4160 domain-containing protein</fullName>
    </submittedName>
</protein>
<reference evidence="1 2" key="1">
    <citation type="submission" date="2019-12" db="EMBL/GenBank/DDBJ databases">
        <title>Microbes associate with the intestines of laboratory mice.</title>
        <authorList>
            <person name="Navarre W."/>
            <person name="Wong E."/>
        </authorList>
    </citation>
    <scope>NUCLEOTIDE SEQUENCE [LARGE SCALE GENOMIC DNA]</scope>
    <source>
        <strain evidence="1 2">NM66_B29</strain>
    </source>
</reference>
<name>A0A6N8JSY4_9ACTN</name>
<evidence type="ECO:0000313" key="2">
    <source>
        <dbReference type="Proteomes" id="UP000463388"/>
    </source>
</evidence>